<organism evidence="1 2">
    <name type="scientific">Candidatus Treponema excrementipullorum</name>
    <dbReference type="NCBI Taxonomy" id="2838768"/>
    <lineage>
        <taxon>Bacteria</taxon>
        <taxon>Pseudomonadati</taxon>
        <taxon>Spirochaetota</taxon>
        <taxon>Spirochaetia</taxon>
        <taxon>Spirochaetales</taxon>
        <taxon>Treponemataceae</taxon>
        <taxon>Treponema</taxon>
    </lineage>
</organism>
<protein>
    <submittedName>
        <fullName evidence="1">Uncharacterized protein</fullName>
    </submittedName>
</protein>
<reference evidence="1" key="1">
    <citation type="journal article" date="2021" name="PeerJ">
        <title>Extensive microbial diversity within the chicken gut microbiome revealed by metagenomics and culture.</title>
        <authorList>
            <person name="Gilroy R."/>
            <person name="Ravi A."/>
            <person name="Getino M."/>
            <person name="Pursley I."/>
            <person name="Horton D.L."/>
            <person name="Alikhan N.F."/>
            <person name="Baker D."/>
            <person name="Gharbi K."/>
            <person name="Hall N."/>
            <person name="Watson M."/>
            <person name="Adriaenssens E.M."/>
            <person name="Foster-Nyarko E."/>
            <person name="Jarju S."/>
            <person name="Secka A."/>
            <person name="Antonio M."/>
            <person name="Oren A."/>
            <person name="Chaudhuri R.R."/>
            <person name="La Ragione R."/>
            <person name="Hildebrand F."/>
            <person name="Pallen M.J."/>
        </authorList>
    </citation>
    <scope>NUCLEOTIDE SEQUENCE</scope>
    <source>
        <strain evidence="1">Gambia15-2214</strain>
    </source>
</reference>
<dbReference type="Proteomes" id="UP000823914">
    <property type="component" value="Unassembled WGS sequence"/>
</dbReference>
<evidence type="ECO:0000313" key="2">
    <source>
        <dbReference type="Proteomes" id="UP000823914"/>
    </source>
</evidence>
<accession>A0A9E2L4R8</accession>
<gene>
    <name evidence="1" type="ORF">IAA16_09975</name>
</gene>
<dbReference type="EMBL" id="JAHLFV010000228">
    <property type="protein sequence ID" value="MBU3850881.1"/>
    <property type="molecule type" value="Genomic_DNA"/>
</dbReference>
<name>A0A9E2L4R8_9SPIR</name>
<evidence type="ECO:0000313" key="1">
    <source>
        <dbReference type="EMBL" id="MBU3850881.1"/>
    </source>
</evidence>
<comment type="caution">
    <text evidence="1">The sequence shown here is derived from an EMBL/GenBank/DDBJ whole genome shotgun (WGS) entry which is preliminary data.</text>
</comment>
<proteinExistence type="predicted"/>
<sequence>MQFVFYPDLIEHEAVFPLSRIPNGVIAKELQFLLEKQTKLYVTVKKFLIELEKVTDLPIYYKSEHLRDLGDGLHEMRIPKKRRGGVFRLYFCYHNLDVKSDVLILLDAELKHKKKPQRMDIARDKLKKYKDLIR</sequence>
<reference evidence="1" key="2">
    <citation type="submission" date="2021-04" db="EMBL/GenBank/DDBJ databases">
        <authorList>
            <person name="Gilroy R."/>
        </authorList>
    </citation>
    <scope>NUCLEOTIDE SEQUENCE</scope>
    <source>
        <strain evidence="1">Gambia15-2214</strain>
    </source>
</reference>
<dbReference type="AlphaFoldDB" id="A0A9E2L4R8"/>